<dbReference type="AlphaFoldDB" id="A0A7H0HL80"/>
<reference evidence="2 3" key="1">
    <citation type="submission" date="2020-08" db="EMBL/GenBank/DDBJ databases">
        <title>Genome sequence of Acidovorax monticola KACC 19171T.</title>
        <authorList>
            <person name="Hyun D.-W."/>
            <person name="Bae J.-W."/>
        </authorList>
    </citation>
    <scope>NUCLEOTIDE SEQUENCE [LARGE SCALE GENOMIC DNA]</scope>
    <source>
        <strain evidence="2 3">KACC 19171</strain>
    </source>
</reference>
<dbReference type="Pfam" id="PF12836">
    <property type="entry name" value="HHH_3"/>
    <property type="match status" value="1"/>
</dbReference>
<sequence>MAACLSGPAGAADAAVEANRASEAQLDGVRGIGPGLSSRIIAARQQAPFRDWDDFIARVSGVGRPRAARLSAEGLTVADQPYGSPAKAASSAAH</sequence>
<dbReference type="SUPFAM" id="SSF160975">
    <property type="entry name" value="AF1531-like"/>
    <property type="match status" value="1"/>
</dbReference>
<name>A0A7H0HL80_9BURK</name>
<evidence type="ECO:0000313" key="2">
    <source>
        <dbReference type="EMBL" id="QNP61296.1"/>
    </source>
</evidence>
<dbReference type="KEGG" id="amon:H9L24_06905"/>
<dbReference type="Gene3D" id="1.10.150.320">
    <property type="entry name" value="Photosystem II 12 kDa extrinsic protein"/>
    <property type="match status" value="1"/>
</dbReference>
<evidence type="ECO:0000313" key="3">
    <source>
        <dbReference type="Proteomes" id="UP000516057"/>
    </source>
</evidence>
<organism evidence="2 3">
    <name type="scientific">Paenacidovorax monticola</name>
    <dbReference type="NCBI Taxonomy" id="1926868"/>
    <lineage>
        <taxon>Bacteria</taxon>
        <taxon>Pseudomonadati</taxon>
        <taxon>Pseudomonadota</taxon>
        <taxon>Betaproteobacteria</taxon>
        <taxon>Burkholderiales</taxon>
        <taxon>Comamonadaceae</taxon>
        <taxon>Paenacidovorax</taxon>
    </lineage>
</organism>
<protein>
    <submittedName>
        <fullName evidence="2">Helix-hairpin-helix domain-containing protein</fullName>
    </submittedName>
</protein>
<keyword evidence="3" id="KW-1185">Reference proteome</keyword>
<evidence type="ECO:0000256" key="1">
    <source>
        <dbReference type="SAM" id="MobiDB-lite"/>
    </source>
</evidence>
<gene>
    <name evidence="2" type="ORF">H9L24_06905</name>
</gene>
<dbReference type="Proteomes" id="UP000516057">
    <property type="component" value="Chromosome"/>
</dbReference>
<feature type="region of interest" description="Disordered" evidence="1">
    <location>
        <begin position="74"/>
        <end position="94"/>
    </location>
</feature>
<accession>A0A7H0HL80</accession>
<dbReference type="EMBL" id="CP060790">
    <property type="protein sequence ID" value="QNP61296.1"/>
    <property type="molecule type" value="Genomic_DNA"/>
</dbReference>
<proteinExistence type="predicted"/>